<dbReference type="Pfam" id="PF12840">
    <property type="entry name" value="HTH_20"/>
    <property type="match status" value="1"/>
</dbReference>
<dbReference type="Proteomes" id="UP001501444">
    <property type="component" value="Unassembled WGS sequence"/>
</dbReference>
<dbReference type="SMART" id="SM00418">
    <property type="entry name" value="HTH_ARSR"/>
    <property type="match status" value="1"/>
</dbReference>
<evidence type="ECO:0000313" key="2">
    <source>
        <dbReference type="EMBL" id="GAA2376967.1"/>
    </source>
</evidence>
<dbReference type="InterPro" id="IPR001845">
    <property type="entry name" value="HTH_ArsR_DNA-bd_dom"/>
</dbReference>
<gene>
    <name evidence="2" type="ORF">GCM10010170_081460</name>
</gene>
<protein>
    <submittedName>
        <fullName evidence="2">Helix-turn-helix domain-containing protein</fullName>
    </submittedName>
</protein>
<sequence>MSLVSDPVAIRALAHPLRLKLRELIGREGPMTAAQAARELGVSQALASHHLRQLAKYGFVEQAEAADNRERPWRVTATSYSWDAGAGLAADALEQLVAQRAVGNLAEWQRRRGEEEPVWRDNTGIGQSLVYLTADEMAELRQALDALIDPLVARRRLGDAAARPEGARPVDLTIICTPLPPTRSGG</sequence>
<dbReference type="SUPFAM" id="SSF46785">
    <property type="entry name" value="Winged helix' DNA-binding domain"/>
    <property type="match status" value="1"/>
</dbReference>
<dbReference type="Gene3D" id="1.10.10.10">
    <property type="entry name" value="Winged helix-like DNA-binding domain superfamily/Winged helix DNA-binding domain"/>
    <property type="match status" value="1"/>
</dbReference>
<organism evidence="2 3">
    <name type="scientific">Dactylosporangium salmoneum</name>
    <dbReference type="NCBI Taxonomy" id="53361"/>
    <lineage>
        <taxon>Bacteria</taxon>
        <taxon>Bacillati</taxon>
        <taxon>Actinomycetota</taxon>
        <taxon>Actinomycetes</taxon>
        <taxon>Micromonosporales</taxon>
        <taxon>Micromonosporaceae</taxon>
        <taxon>Dactylosporangium</taxon>
    </lineage>
</organism>
<dbReference type="InterPro" id="IPR036390">
    <property type="entry name" value="WH_DNA-bd_sf"/>
</dbReference>
<dbReference type="RefSeq" id="WP_344617999.1">
    <property type="nucleotide sequence ID" value="NZ_BAAARV010000081.1"/>
</dbReference>
<dbReference type="EMBL" id="BAAARV010000081">
    <property type="protein sequence ID" value="GAA2376967.1"/>
    <property type="molecule type" value="Genomic_DNA"/>
</dbReference>
<reference evidence="2 3" key="1">
    <citation type="journal article" date="2019" name="Int. J. Syst. Evol. Microbiol.">
        <title>The Global Catalogue of Microorganisms (GCM) 10K type strain sequencing project: providing services to taxonomists for standard genome sequencing and annotation.</title>
        <authorList>
            <consortium name="The Broad Institute Genomics Platform"/>
            <consortium name="The Broad Institute Genome Sequencing Center for Infectious Disease"/>
            <person name="Wu L."/>
            <person name="Ma J."/>
        </authorList>
    </citation>
    <scope>NUCLEOTIDE SEQUENCE [LARGE SCALE GENOMIC DNA]</scope>
    <source>
        <strain evidence="2 3">JCM 3272</strain>
    </source>
</reference>
<proteinExistence type="predicted"/>
<comment type="caution">
    <text evidence="2">The sequence shown here is derived from an EMBL/GenBank/DDBJ whole genome shotgun (WGS) entry which is preliminary data.</text>
</comment>
<evidence type="ECO:0000259" key="1">
    <source>
        <dbReference type="SMART" id="SM00418"/>
    </source>
</evidence>
<feature type="domain" description="HTH arsR-type" evidence="1">
    <location>
        <begin position="8"/>
        <end position="149"/>
    </location>
</feature>
<dbReference type="InterPro" id="IPR011991">
    <property type="entry name" value="ArsR-like_HTH"/>
</dbReference>
<dbReference type="CDD" id="cd00090">
    <property type="entry name" value="HTH_ARSR"/>
    <property type="match status" value="1"/>
</dbReference>
<dbReference type="InterPro" id="IPR036388">
    <property type="entry name" value="WH-like_DNA-bd_sf"/>
</dbReference>
<keyword evidence="3" id="KW-1185">Reference proteome</keyword>
<dbReference type="Gene3D" id="6.10.140.2180">
    <property type="match status" value="1"/>
</dbReference>
<accession>A0ABN3HDR3</accession>
<evidence type="ECO:0000313" key="3">
    <source>
        <dbReference type="Proteomes" id="UP001501444"/>
    </source>
</evidence>
<name>A0ABN3HDR3_9ACTN</name>